<dbReference type="EC" id="2.6.1.13" evidence="3"/>
<dbReference type="GO" id="GO:0010121">
    <property type="term" value="P:L-arginine catabolic process to proline via ornithine"/>
    <property type="evidence" value="ECO:0007669"/>
    <property type="project" value="TreeGrafter"/>
</dbReference>
<evidence type="ECO:0000256" key="2">
    <source>
        <dbReference type="ARBA" id="ARBA00004998"/>
    </source>
</evidence>
<evidence type="ECO:0000313" key="10">
    <source>
        <dbReference type="Proteomes" id="UP000251835"/>
    </source>
</evidence>
<dbReference type="InterPro" id="IPR015421">
    <property type="entry name" value="PyrdxlP-dep_Trfase_major"/>
</dbReference>
<dbReference type="Proteomes" id="UP000251835">
    <property type="component" value="Unassembled WGS sequence"/>
</dbReference>
<dbReference type="GO" id="GO:0055129">
    <property type="term" value="P:L-proline biosynthetic process"/>
    <property type="evidence" value="ECO:0007669"/>
    <property type="project" value="UniProtKB-UniPathway"/>
</dbReference>
<comment type="caution">
    <text evidence="9">The sequence shown here is derived from an EMBL/GenBank/DDBJ whole genome shotgun (WGS) entry which is preliminary data.</text>
</comment>
<dbReference type="GO" id="GO:0019544">
    <property type="term" value="P:L-arginine catabolic process to L-glutamate"/>
    <property type="evidence" value="ECO:0007669"/>
    <property type="project" value="TreeGrafter"/>
</dbReference>
<dbReference type="OrthoDB" id="9801052at2"/>
<dbReference type="PIRSF" id="PIRSF000521">
    <property type="entry name" value="Transaminase_4ab_Lys_Orn"/>
    <property type="match status" value="1"/>
</dbReference>
<evidence type="ECO:0000256" key="8">
    <source>
        <dbReference type="RuleBase" id="RU003560"/>
    </source>
</evidence>
<keyword evidence="6 8" id="KW-0663">Pyridoxal phosphate</keyword>
<dbReference type="FunFam" id="3.40.640.10:FF:000011">
    <property type="entry name" value="Ornithine aminotransferase"/>
    <property type="match status" value="1"/>
</dbReference>
<keyword evidence="10" id="KW-1185">Reference proteome</keyword>
<dbReference type="CDD" id="cd00610">
    <property type="entry name" value="OAT_like"/>
    <property type="match status" value="1"/>
</dbReference>
<comment type="similarity">
    <text evidence="8">Belongs to the class-III pyridoxal-phosphate-dependent aminotransferase family.</text>
</comment>
<proteinExistence type="inferred from homology"/>
<dbReference type="NCBIfam" id="TIGR01885">
    <property type="entry name" value="Orn_aminotrans"/>
    <property type="match status" value="1"/>
</dbReference>
<keyword evidence="5" id="KW-0808">Transferase</keyword>
<comment type="cofactor">
    <cofactor evidence="1">
        <name>pyridoxal 5'-phosphate</name>
        <dbReference type="ChEBI" id="CHEBI:597326"/>
    </cofactor>
</comment>
<dbReference type="RefSeq" id="WP_116496118.1">
    <property type="nucleotide sequence ID" value="NZ_QENZ01000003.1"/>
</dbReference>
<accession>A0A7L4USC8</accession>
<evidence type="ECO:0000256" key="3">
    <source>
        <dbReference type="ARBA" id="ARBA00012924"/>
    </source>
</evidence>
<reference evidence="9 10" key="1">
    <citation type="submission" date="2018-05" db="EMBL/GenBank/DDBJ databases">
        <title>Genomic Encyclopedia of Type Strains, Phase IV (KMG-IV): sequencing the most valuable type-strain genomes for metagenomic binning, comparative biology and taxonomic classification.</title>
        <authorList>
            <person name="Goeker M."/>
        </authorList>
    </citation>
    <scope>NUCLEOTIDE SEQUENCE [LARGE SCALE GENOMIC DNA]</scope>
    <source>
        <strain evidence="9 10">DSM 28579</strain>
    </source>
</reference>
<evidence type="ECO:0000256" key="7">
    <source>
        <dbReference type="ARBA" id="ARBA00030587"/>
    </source>
</evidence>
<dbReference type="InterPro" id="IPR015424">
    <property type="entry name" value="PyrdxlP-dep_Trfase"/>
</dbReference>
<dbReference type="GO" id="GO:0030170">
    <property type="term" value="F:pyridoxal phosphate binding"/>
    <property type="evidence" value="ECO:0007669"/>
    <property type="project" value="InterPro"/>
</dbReference>
<dbReference type="Gene3D" id="3.90.1150.10">
    <property type="entry name" value="Aspartate Aminotransferase, domain 1"/>
    <property type="match status" value="1"/>
</dbReference>
<dbReference type="PROSITE" id="PS00600">
    <property type="entry name" value="AA_TRANSFER_CLASS_3"/>
    <property type="match status" value="1"/>
</dbReference>
<dbReference type="GO" id="GO:0004587">
    <property type="term" value="F:ornithine aminotransferase activity"/>
    <property type="evidence" value="ECO:0007669"/>
    <property type="project" value="UniProtKB-EC"/>
</dbReference>
<dbReference type="GO" id="GO:0005737">
    <property type="term" value="C:cytoplasm"/>
    <property type="evidence" value="ECO:0007669"/>
    <property type="project" value="TreeGrafter"/>
</dbReference>
<gene>
    <name evidence="9" type="ORF">C7377_0918</name>
</gene>
<protein>
    <recommendedName>
        <fullName evidence="3">ornithine aminotransferase</fullName>
        <ecNumber evidence="3">2.6.1.13</ecNumber>
    </recommendedName>
    <alternativeName>
        <fullName evidence="7">Ornithine--oxo-acid aminotransferase</fullName>
    </alternativeName>
</protein>
<evidence type="ECO:0000256" key="1">
    <source>
        <dbReference type="ARBA" id="ARBA00001933"/>
    </source>
</evidence>
<dbReference type="PANTHER" id="PTHR11986">
    <property type="entry name" value="AMINOTRANSFERASE CLASS III"/>
    <property type="match status" value="1"/>
</dbReference>
<dbReference type="FunFam" id="3.90.1150.10:FF:000152">
    <property type="entry name" value="Ornithine aminotransferase"/>
    <property type="match status" value="2"/>
</dbReference>
<dbReference type="InterPro" id="IPR049704">
    <property type="entry name" value="Aminotrans_3_PPA_site"/>
</dbReference>
<evidence type="ECO:0000256" key="5">
    <source>
        <dbReference type="ARBA" id="ARBA00022679"/>
    </source>
</evidence>
<evidence type="ECO:0000256" key="4">
    <source>
        <dbReference type="ARBA" id="ARBA00022576"/>
    </source>
</evidence>
<comment type="pathway">
    <text evidence="2">Amino-acid biosynthesis; L-proline biosynthesis; L-glutamate 5-semialdehyde from L-ornithine: step 1/1.</text>
</comment>
<evidence type="ECO:0000256" key="6">
    <source>
        <dbReference type="ARBA" id="ARBA00022898"/>
    </source>
</evidence>
<dbReference type="GO" id="GO:0042802">
    <property type="term" value="F:identical protein binding"/>
    <property type="evidence" value="ECO:0007669"/>
    <property type="project" value="TreeGrafter"/>
</dbReference>
<dbReference type="InterPro" id="IPR015422">
    <property type="entry name" value="PyrdxlP-dep_Trfase_small"/>
</dbReference>
<dbReference type="Gene3D" id="3.40.640.10">
    <property type="entry name" value="Type I PLP-dependent aspartate aminotransferase-like (Major domain)"/>
    <property type="match status" value="1"/>
</dbReference>
<dbReference type="EMBL" id="QENZ01000003">
    <property type="protein sequence ID" value="PVX52589.1"/>
    <property type="molecule type" value="Genomic_DNA"/>
</dbReference>
<dbReference type="SUPFAM" id="SSF53383">
    <property type="entry name" value="PLP-dependent transferases"/>
    <property type="match status" value="1"/>
</dbReference>
<dbReference type="PANTHER" id="PTHR11986:SF18">
    <property type="entry name" value="ORNITHINE AMINOTRANSFERASE, MITOCHONDRIAL"/>
    <property type="match status" value="1"/>
</dbReference>
<dbReference type="InterPro" id="IPR050103">
    <property type="entry name" value="Class-III_PLP-dep_AT"/>
</dbReference>
<dbReference type="AlphaFoldDB" id="A0A7L4USC8"/>
<dbReference type="UniPathway" id="UPA00098">
    <property type="reaction ID" value="UER00358"/>
</dbReference>
<dbReference type="InterPro" id="IPR010164">
    <property type="entry name" value="Orn_aminotrans"/>
</dbReference>
<evidence type="ECO:0000313" key="9">
    <source>
        <dbReference type="EMBL" id="PVX52589.1"/>
    </source>
</evidence>
<dbReference type="Pfam" id="PF00202">
    <property type="entry name" value="Aminotran_3"/>
    <property type="match status" value="1"/>
</dbReference>
<dbReference type="InterPro" id="IPR005814">
    <property type="entry name" value="Aminotrans_3"/>
</dbReference>
<name>A0A7L4USC8_BALHA</name>
<sequence length="410" mass="45355">METKKPTANSQTYIDKEEKYGAHNYHPLPVVLERGEGVYVWDVDDKKYFDFLSAYSAVNQGHCHPKIIGAMKEQAEKLTLTSRAFFSSNLGEYEEYVTNYFGYDKVLPMNSGVEADETAIKLCRKWGYEKKGLKPNEAKIIVCENNFHGRTVTVISMSTDPDSFTGFGPYTPGFITIPYNDIDALEEALKDRNVAGFLLEPIQGEAGVFVPDDGYLKKAYDLCKKNNVLFIADEVQTGIARTGKLLAVDHEDVRPDILILGKALSGGAMPVSAVLADDEIMMCIKPGEHGSTFGGNPLACKVAMAALEVVKEEKLAERAEKLGEQFRKGLRAINSPMIELVRGKGLLNAVVIKPTKGKTAWDVCLKMRDNGLLAKPTHGHIIRFAPPLVITEEQIDEAVSIIEKSLKEFE</sequence>
<keyword evidence="4" id="KW-0032">Aminotransferase</keyword>
<organism evidence="9 10">
    <name type="scientific">Balneicella halophila</name>
    <dbReference type="NCBI Taxonomy" id="1537566"/>
    <lineage>
        <taxon>Bacteria</taxon>
        <taxon>Pseudomonadati</taxon>
        <taxon>Bacteroidota</taxon>
        <taxon>Bacteroidia</taxon>
        <taxon>Bacteroidales</taxon>
        <taxon>Balneicellaceae</taxon>
        <taxon>Balneicella</taxon>
    </lineage>
</organism>